<dbReference type="AlphaFoldDB" id="A0AAD8RNC3"/>
<evidence type="ECO:0000256" key="2">
    <source>
        <dbReference type="ARBA" id="ARBA00022670"/>
    </source>
</evidence>
<comment type="caution">
    <text evidence="8">The sequence shown here is derived from an EMBL/GenBank/DDBJ whole genome shotgun (WGS) entry which is preliminary data.</text>
</comment>
<dbReference type="PANTHER" id="PTHR47967:SF83">
    <property type="entry name" value="OS05G0375700 PROTEIN"/>
    <property type="match status" value="1"/>
</dbReference>
<accession>A0AAD8RNC3</accession>
<comment type="similarity">
    <text evidence="1">Belongs to the peptidase A1 family.</text>
</comment>
<dbReference type="InterPro" id="IPR051708">
    <property type="entry name" value="Plant_Aspart_Prot_A1"/>
</dbReference>
<keyword evidence="4" id="KW-0378">Hydrolase</keyword>
<keyword evidence="9" id="KW-1185">Reference proteome</keyword>
<dbReference type="CDD" id="cd05476">
    <property type="entry name" value="pepsin_A_like_plant"/>
    <property type="match status" value="1"/>
</dbReference>
<dbReference type="InterPro" id="IPR034161">
    <property type="entry name" value="Pepsin-like_plant"/>
</dbReference>
<organism evidence="8 9">
    <name type="scientific">Lolium multiflorum</name>
    <name type="common">Italian ryegrass</name>
    <name type="synonym">Lolium perenne subsp. multiflorum</name>
    <dbReference type="NCBI Taxonomy" id="4521"/>
    <lineage>
        <taxon>Eukaryota</taxon>
        <taxon>Viridiplantae</taxon>
        <taxon>Streptophyta</taxon>
        <taxon>Embryophyta</taxon>
        <taxon>Tracheophyta</taxon>
        <taxon>Spermatophyta</taxon>
        <taxon>Magnoliopsida</taxon>
        <taxon>Liliopsida</taxon>
        <taxon>Poales</taxon>
        <taxon>Poaceae</taxon>
        <taxon>BOP clade</taxon>
        <taxon>Pooideae</taxon>
        <taxon>Poodae</taxon>
        <taxon>Poeae</taxon>
        <taxon>Poeae Chloroplast Group 2 (Poeae type)</taxon>
        <taxon>Loliodinae</taxon>
        <taxon>Loliinae</taxon>
        <taxon>Lolium</taxon>
    </lineage>
</organism>
<dbReference type="Proteomes" id="UP001231189">
    <property type="component" value="Unassembled WGS sequence"/>
</dbReference>
<dbReference type="InterPro" id="IPR032799">
    <property type="entry name" value="TAXi_C"/>
</dbReference>
<name>A0AAD8RNC3_LOLMU</name>
<dbReference type="Pfam" id="PF14543">
    <property type="entry name" value="TAXi_N"/>
    <property type="match status" value="1"/>
</dbReference>
<feature type="chain" id="PRO_5041903522" description="Peptidase A1 domain-containing protein" evidence="6">
    <location>
        <begin position="22"/>
        <end position="438"/>
    </location>
</feature>
<dbReference type="PANTHER" id="PTHR47967">
    <property type="entry name" value="OS07G0603500 PROTEIN-RELATED"/>
    <property type="match status" value="1"/>
</dbReference>
<dbReference type="PROSITE" id="PS51767">
    <property type="entry name" value="PEPTIDASE_A1"/>
    <property type="match status" value="1"/>
</dbReference>
<dbReference type="InterPro" id="IPR032861">
    <property type="entry name" value="TAXi_N"/>
</dbReference>
<evidence type="ECO:0000313" key="8">
    <source>
        <dbReference type="EMBL" id="KAK1626906.1"/>
    </source>
</evidence>
<evidence type="ECO:0000256" key="6">
    <source>
        <dbReference type="SAM" id="SignalP"/>
    </source>
</evidence>
<evidence type="ECO:0000313" key="9">
    <source>
        <dbReference type="Proteomes" id="UP001231189"/>
    </source>
</evidence>
<keyword evidence="2" id="KW-0645">Protease</keyword>
<feature type="signal peptide" evidence="6">
    <location>
        <begin position="1"/>
        <end position="21"/>
    </location>
</feature>
<dbReference type="GO" id="GO:0004190">
    <property type="term" value="F:aspartic-type endopeptidase activity"/>
    <property type="evidence" value="ECO:0007669"/>
    <property type="project" value="UniProtKB-KW"/>
</dbReference>
<evidence type="ECO:0000256" key="4">
    <source>
        <dbReference type="ARBA" id="ARBA00022801"/>
    </source>
</evidence>
<dbReference type="Pfam" id="PF14541">
    <property type="entry name" value="TAXi_C"/>
    <property type="match status" value="1"/>
</dbReference>
<dbReference type="SUPFAM" id="SSF50630">
    <property type="entry name" value="Acid proteases"/>
    <property type="match status" value="1"/>
</dbReference>
<dbReference type="GO" id="GO:0006508">
    <property type="term" value="P:proteolysis"/>
    <property type="evidence" value="ECO:0007669"/>
    <property type="project" value="UniProtKB-KW"/>
</dbReference>
<dbReference type="InterPro" id="IPR033121">
    <property type="entry name" value="PEPTIDASE_A1"/>
</dbReference>
<keyword evidence="5" id="KW-0325">Glycoprotein</keyword>
<dbReference type="InterPro" id="IPR021109">
    <property type="entry name" value="Peptidase_aspartic_dom_sf"/>
</dbReference>
<dbReference type="GO" id="GO:0005576">
    <property type="term" value="C:extracellular region"/>
    <property type="evidence" value="ECO:0007669"/>
    <property type="project" value="TreeGrafter"/>
</dbReference>
<dbReference type="EMBL" id="JAUUTY010000005">
    <property type="protein sequence ID" value="KAK1626906.1"/>
    <property type="molecule type" value="Genomic_DNA"/>
</dbReference>
<sequence length="438" mass="46569">MTRPVFLVVLSLWTLATCAGGLRLELRHVDAKANITMAERIRRAGERTHRRVASVLAVAPVYWGGTEYVAEYSIGDPPQPTEAVVDTRSDLVWTQCTPCNSSYCFPQKLPQYNLSRSRTAHPVPCNGTLCAAAHEVGGRCSGDKKGACAIRARYDVGDVGGFLGVEEFTFGSEKVTVAFGLITTSDIDPGFNGASGLVGLGRGALSLVSQLGGGKFSYCFTPYFKGHLNTSPLFVGSSANMSGGGNNTRGVITTVPFVASPKDEPFNILYYLPLVGMTVGEARLAIPSTAFDMRQVAPGMWAGGAIIDSGSPFTLLVDVAYEALKQEVARQLHGSLVPSPAPELVELCVASGDVGRLVPPLVLHFSGGGDLAVQAENYWAPVDQETACMVVLSAARVNLTMPMNETTVIGNYMQQNVHVLYDLGNGHISFQPADCNSI</sequence>
<keyword evidence="6" id="KW-0732">Signal</keyword>
<dbReference type="Gene3D" id="2.40.70.10">
    <property type="entry name" value="Acid Proteases"/>
    <property type="match status" value="2"/>
</dbReference>
<feature type="domain" description="Peptidase A1" evidence="7">
    <location>
        <begin position="68"/>
        <end position="431"/>
    </location>
</feature>
<reference evidence="8" key="1">
    <citation type="submission" date="2023-07" db="EMBL/GenBank/DDBJ databases">
        <title>A chromosome-level genome assembly of Lolium multiflorum.</title>
        <authorList>
            <person name="Chen Y."/>
            <person name="Copetti D."/>
            <person name="Kolliker R."/>
            <person name="Studer B."/>
        </authorList>
    </citation>
    <scope>NUCLEOTIDE SEQUENCE</scope>
    <source>
        <strain evidence="8">02402/16</strain>
        <tissue evidence="8">Leaf</tissue>
    </source>
</reference>
<proteinExistence type="inferred from homology"/>
<dbReference type="FunFam" id="2.40.70.10:FF:000094">
    <property type="entry name" value="Eukaryotic aspartyl protease family protein"/>
    <property type="match status" value="1"/>
</dbReference>
<keyword evidence="3" id="KW-0064">Aspartyl protease</keyword>
<evidence type="ECO:0000256" key="3">
    <source>
        <dbReference type="ARBA" id="ARBA00022750"/>
    </source>
</evidence>
<evidence type="ECO:0000256" key="1">
    <source>
        <dbReference type="ARBA" id="ARBA00007447"/>
    </source>
</evidence>
<protein>
    <recommendedName>
        <fullName evidence="7">Peptidase A1 domain-containing protein</fullName>
    </recommendedName>
</protein>
<gene>
    <name evidence="8" type="ORF">QYE76_001221</name>
</gene>
<evidence type="ECO:0000256" key="5">
    <source>
        <dbReference type="ARBA" id="ARBA00023180"/>
    </source>
</evidence>
<evidence type="ECO:0000259" key="7">
    <source>
        <dbReference type="PROSITE" id="PS51767"/>
    </source>
</evidence>